<dbReference type="GO" id="GO:0005737">
    <property type="term" value="C:cytoplasm"/>
    <property type="evidence" value="ECO:0007669"/>
    <property type="project" value="UniProtKB-SubCell"/>
</dbReference>
<keyword evidence="5" id="KW-1185">Reference proteome</keyword>
<comment type="similarity">
    <text evidence="3">Belongs to the TorD/DmsD family. TorD subfamily.</text>
</comment>
<dbReference type="Gene3D" id="1.20.120.1820">
    <property type="match status" value="1"/>
</dbReference>
<dbReference type="Gene3D" id="1.20.1280.20">
    <property type="entry name" value="HscB, C-terminal domain"/>
    <property type="match status" value="1"/>
</dbReference>
<comment type="subcellular location">
    <subcellularLocation>
        <location evidence="3">Cytoplasm</location>
    </subcellularLocation>
</comment>
<dbReference type="EMBL" id="LDOT01000006">
    <property type="protein sequence ID" value="KLV07112.1"/>
    <property type="molecule type" value="Genomic_DNA"/>
</dbReference>
<dbReference type="PANTHER" id="PTHR34227:SF11">
    <property type="entry name" value="CHAPERONE PROTEIN TORD"/>
    <property type="match status" value="1"/>
</dbReference>
<gene>
    <name evidence="3" type="primary">torD</name>
    <name evidence="4" type="ORF">ABT56_06030</name>
</gene>
<dbReference type="InterPro" id="IPR023069">
    <property type="entry name" value="Chaperone_TorD"/>
</dbReference>
<evidence type="ECO:0000313" key="4">
    <source>
        <dbReference type="EMBL" id="KLV07112.1"/>
    </source>
</evidence>
<sequence>MKEFIAFNEQRAEIYWWMSSLFARELTEQDITEYNNGDMVTFFSGLAMTPELAAPVASFRDALERLNAREDAQLELAADFCGLFLSTPKSGALPYASMYVGESGLMNDKPAQDMNKLMDDYGIAQRKEFNEPADHLAVELDFMGNLIIMANQQTSEEKTEELMQAQLDFLNTMLLNWLPTFTQATQSRDPFGFYAAAAKILLAFCELDVKFLKGEE</sequence>
<dbReference type="InterPro" id="IPR036411">
    <property type="entry name" value="TorD-like_sf"/>
</dbReference>
<dbReference type="PATRIC" id="fig|1195763.3.peg.1279"/>
<dbReference type="RefSeq" id="WP_047877962.1">
    <property type="nucleotide sequence ID" value="NZ_LDOT01000006.1"/>
</dbReference>
<dbReference type="Proteomes" id="UP000036097">
    <property type="component" value="Unassembled WGS sequence"/>
</dbReference>
<accession>A0A0J1JXU4</accession>
<dbReference type="NCBIfam" id="NF003442">
    <property type="entry name" value="PRK04976.1"/>
    <property type="match status" value="1"/>
</dbReference>
<name>A0A0J1JXU4_9GAMM</name>
<keyword evidence="1 3" id="KW-0963">Cytoplasm</keyword>
<proteinExistence type="inferred from homology"/>
<evidence type="ECO:0000256" key="3">
    <source>
        <dbReference type="HAMAP-Rule" id="MF_01150"/>
    </source>
</evidence>
<evidence type="ECO:0000256" key="2">
    <source>
        <dbReference type="ARBA" id="ARBA00023186"/>
    </source>
</evidence>
<dbReference type="GO" id="GO:0051259">
    <property type="term" value="P:protein complex oligomerization"/>
    <property type="evidence" value="ECO:0007669"/>
    <property type="project" value="InterPro"/>
</dbReference>
<dbReference type="InterPro" id="IPR050289">
    <property type="entry name" value="TorD/DmsD_chaperones"/>
</dbReference>
<dbReference type="HAMAP" id="MF_01150">
    <property type="entry name" value="TorD"/>
    <property type="match status" value="1"/>
</dbReference>
<keyword evidence="2 3" id="KW-0143">Chaperone</keyword>
<dbReference type="InterPro" id="IPR036386">
    <property type="entry name" value="HscB_C_sf"/>
</dbReference>
<protein>
    <recommendedName>
        <fullName evidence="3">Chaperone protein TorD</fullName>
    </recommendedName>
</protein>
<dbReference type="Pfam" id="PF02613">
    <property type="entry name" value="Nitrate_red_del"/>
    <property type="match status" value="1"/>
</dbReference>
<dbReference type="SUPFAM" id="SSF89155">
    <property type="entry name" value="TorD-like"/>
    <property type="match status" value="1"/>
</dbReference>
<dbReference type="GO" id="GO:0006457">
    <property type="term" value="P:protein folding"/>
    <property type="evidence" value="ECO:0007669"/>
    <property type="project" value="UniProtKB-UniRule"/>
</dbReference>
<evidence type="ECO:0000256" key="1">
    <source>
        <dbReference type="ARBA" id="ARBA00022490"/>
    </source>
</evidence>
<dbReference type="AlphaFoldDB" id="A0A0J1JXU4"/>
<evidence type="ECO:0000313" key="5">
    <source>
        <dbReference type="Proteomes" id="UP000036097"/>
    </source>
</evidence>
<dbReference type="OrthoDB" id="7849731at2"/>
<comment type="function">
    <text evidence="3">Involved in the biogenesis of TorA. Acts on TorA before the insertion of the molybdenum cofactor and, as a result, probably favors a conformation of the apoenzyme that is competent for acquiring the cofactor.</text>
</comment>
<reference evidence="4 5" key="1">
    <citation type="submission" date="2015-05" db="EMBL/GenBank/DDBJ databases">
        <title>Photobacterium galathea sp. nov.</title>
        <authorList>
            <person name="Machado H."/>
            <person name="Gram L."/>
        </authorList>
    </citation>
    <scope>NUCLEOTIDE SEQUENCE [LARGE SCALE GENOMIC DNA]</scope>
    <source>
        <strain evidence="4 5">CGMCC 1.12159</strain>
    </source>
</reference>
<dbReference type="STRING" id="1195763.ABT56_06030"/>
<comment type="caution">
    <text evidence="4">The sequence shown here is derived from an EMBL/GenBank/DDBJ whole genome shotgun (WGS) entry which is preliminary data.</text>
</comment>
<dbReference type="InterPro" id="IPR020945">
    <property type="entry name" value="DMSO/NO3_reduct_chaperone"/>
</dbReference>
<organism evidence="4 5">
    <name type="scientific">Photobacterium aquae</name>
    <dbReference type="NCBI Taxonomy" id="1195763"/>
    <lineage>
        <taxon>Bacteria</taxon>
        <taxon>Pseudomonadati</taxon>
        <taxon>Pseudomonadota</taxon>
        <taxon>Gammaproteobacteria</taxon>
        <taxon>Vibrionales</taxon>
        <taxon>Vibrionaceae</taxon>
        <taxon>Photobacterium</taxon>
    </lineage>
</organism>
<dbReference type="PANTHER" id="PTHR34227">
    <property type="entry name" value="CHAPERONE PROTEIN YCDY"/>
    <property type="match status" value="1"/>
</dbReference>